<evidence type="ECO:0000256" key="1">
    <source>
        <dbReference type="ARBA" id="ARBA00004141"/>
    </source>
</evidence>
<comment type="caution">
    <text evidence="7">The sequence shown here is derived from an EMBL/GenBank/DDBJ whole genome shotgun (WGS) entry which is preliminary data.</text>
</comment>
<evidence type="ECO:0008006" key="9">
    <source>
        <dbReference type="Google" id="ProtNLM"/>
    </source>
</evidence>
<protein>
    <recommendedName>
        <fullName evidence="9">CMP-sialic acid transporter</fullName>
    </recommendedName>
</protein>
<keyword evidence="2" id="KW-0813">Transport</keyword>
<evidence type="ECO:0000256" key="3">
    <source>
        <dbReference type="ARBA" id="ARBA00022692"/>
    </source>
</evidence>
<feature type="non-terminal residue" evidence="7">
    <location>
        <position position="361"/>
    </location>
</feature>
<feature type="transmembrane region" description="Helical" evidence="6">
    <location>
        <begin position="252"/>
        <end position="268"/>
    </location>
</feature>
<keyword evidence="2" id="KW-0762">Sugar transport</keyword>
<name>A0AAV2PKJ6_MEGNR</name>
<keyword evidence="8" id="KW-1185">Reference proteome</keyword>
<dbReference type="AlphaFoldDB" id="A0AAV2PKJ6"/>
<feature type="transmembrane region" description="Helical" evidence="6">
    <location>
        <begin position="133"/>
        <end position="153"/>
    </location>
</feature>
<feature type="transmembrane region" description="Helical" evidence="6">
    <location>
        <begin position="288"/>
        <end position="311"/>
    </location>
</feature>
<dbReference type="Proteomes" id="UP001497623">
    <property type="component" value="Unassembled WGS sequence"/>
</dbReference>
<dbReference type="InterPro" id="IPR007271">
    <property type="entry name" value="Nuc_sug_transpt"/>
</dbReference>
<keyword evidence="3 6" id="KW-0812">Transmembrane</keyword>
<sequence>MMTVPLVETEKCSFSENSTENLQRQEHSQDEKETLIPILHEQHTAKYEFLPTSRVLTLERKSNVKRTLVFITVFIFMEISKQLSTFGLSKSYQNQFPLPSTVILALVEGLKLLAVLIWGQVSNNDISKARPSFKFSIPAACYFLTNLLYLFVLKLTSPPMWMVLIQSRTLYTALAYRVVFSREVTCVQMIGCILVVISIPLARLSDFNSGHNSVSLTVILLSQTCATLSTVACIAVELLLKNDGRGFQEQQMWLYSWGVFFAMIAVALQNEPTEILYGLQDVVLQNHLIFSLLCVTVFSTAIGGLCVPFIVKNLDSIVKDYTAAMNNIILAVLTATLFPQDFSLSIVYAISLVVLLSGIYL</sequence>
<evidence type="ECO:0000256" key="6">
    <source>
        <dbReference type="SAM" id="Phobius"/>
    </source>
</evidence>
<comment type="subcellular location">
    <subcellularLocation>
        <location evidence="1">Membrane</location>
        <topology evidence="1">Multi-pass membrane protein</topology>
    </subcellularLocation>
</comment>
<dbReference type="Pfam" id="PF04142">
    <property type="entry name" value="Nuc_sug_transp"/>
    <property type="match status" value="1"/>
</dbReference>
<feature type="transmembrane region" description="Helical" evidence="6">
    <location>
        <begin position="186"/>
        <end position="204"/>
    </location>
</feature>
<evidence type="ECO:0000256" key="2">
    <source>
        <dbReference type="ARBA" id="ARBA00022597"/>
    </source>
</evidence>
<accession>A0AAV2PKJ6</accession>
<keyword evidence="4 6" id="KW-1133">Transmembrane helix</keyword>
<evidence type="ECO:0000313" key="7">
    <source>
        <dbReference type="EMBL" id="CAL4059251.1"/>
    </source>
</evidence>
<evidence type="ECO:0000256" key="5">
    <source>
        <dbReference type="ARBA" id="ARBA00023136"/>
    </source>
</evidence>
<evidence type="ECO:0000313" key="8">
    <source>
        <dbReference type="Proteomes" id="UP001497623"/>
    </source>
</evidence>
<feature type="transmembrane region" description="Helical" evidence="6">
    <location>
        <begin position="216"/>
        <end position="240"/>
    </location>
</feature>
<proteinExistence type="predicted"/>
<organism evidence="7 8">
    <name type="scientific">Meganyctiphanes norvegica</name>
    <name type="common">Northern krill</name>
    <name type="synonym">Thysanopoda norvegica</name>
    <dbReference type="NCBI Taxonomy" id="48144"/>
    <lineage>
        <taxon>Eukaryota</taxon>
        <taxon>Metazoa</taxon>
        <taxon>Ecdysozoa</taxon>
        <taxon>Arthropoda</taxon>
        <taxon>Crustacea</taxon>
        <taxon>Multicrustacea</taxon>
        <taxon>Malacostraca</taxon>
        <taxon>Eumalacostraca</taxon>
        <taxon>Eucarida</taxon>
        <taxon>Euphausiacea</taxon>
        <taxon>Euphausiidae</taxon>
        <taxon>Meganyctiphanes</taxon>
    </lineage>
</organism>
<dbReference type="GO" id="GO:0000139">
    <property type="term" value="C:Golgi membrane"/>
    <property type="evidence" value="ECO:0007669"/>
    <property type="project" value="InterPro"/>
</dbReference>
<feature type="transmembrane region" description="Helical" evidence="6">
    <location>
        <begin position="342"/>
        <end position="360"/>
    </location>
</feature>
<keyword evidence="5 6" id="KW-0472">Membrane</keyword>
<reference evidence="7 8" key="1">
    <citation type="submission" date="2024-05" db="EMBL/GenBank/DDBJ databases">
        <authorList>
            <person name="Wallberg A."/>
        </authorList>
    </citation>
    <scope>NUCLEOTIDE SEQUENCE [LARGE SCALE GENOMIC DNA]</scope>
</reference>
<dbReference type="EMBL" id="CAXKWB010000094">
    <property type="protein sequence ID" value="CAL4059251.1"/>
    <property type="molecule type" value="Genomic_DNA"/>
</dbReference>
<feature type="transmembrane region" description="Helical" evidence="6">
    <location>
        <begin position="101"/>
        <end position="121"/>
    </location>
</feature>
<evidence type="ECO:0000256" key="4">
    <source>
        <dbReference type="ARBA" id="ARBA00022989"/>
    </source>
</evidence>
<gene>
    <name evidence="7" type="ORF">MNOR_LOCUS433</name>
</gene>
<feature type="transmembrane region" description="Helical" evidence="6">
    <location>
        <begin position="68"/>
        <end position="89"/>
    </location>
</feature>
<dbReference type="PANTHER" id="PTHR10231">
    <property type="entry name" value="NUCLEOTIDE-SUGAR TRANSMEMBRANE TRANSPORTER"/>
    <property type="match status" value="1"/>
</dbReference>
<dbReference type="GO" id="GO:0015165">
    <property type="term" value="F:pyrimidine nucleotide-sugar transmembrane transporter activity"/>
    <property type="evidence" value="ECO:0007669"/>
    <property type="project" value="InterPro"/>
</dbReference>